<evidence type="ECO:0000259" key="4">
    <source>
        <dbReference type="Pfam" id="PF21447"/>
    </source>
</evidence>
<evidence type="ECO:0000313" key="6">
    <source>
        <dbReference type="Proteomes" id="UP000077271"/>
    </source>
</evidence>
<feature type="domain" description="Ppx/GppA phosphatase N-terminal" evidence="3">
    <location>
        <begin position="28"/>
        <end position="302"/>
    </location>
</feature>
<protein>
    <submittedName>
        <fullName evidence="5">Uncharacterized protein</fullName>
    </submittedName>
</protein>
<dbReference type="InterPro" id="IPR050273">
    <property type="entry name" value="GppA/Ppx_hydrolase"/>
</dbReference>
<dbReference type="PANTHER" id="PTHR30005">
    <property type="entry name" value="EXOPOLYPHOSPHATASE"/>
    <property type="match status" value="1"/>
</dbReference>
<dbReference type="Pfam" id="PF21447">
    <property type="entry name" value="Ppx-GppA_III"/>
    <property type="match status" value="1"/>
</dbReference>
<accession>A0A177KJQ3</accession>
<dbReference type="OrthoDB" id="9807195at2"/>
<dbReference type="InterPro" id="IPR030673">
    <property type="entry name" value="PyroPPase_GppA_Ppx"/>
</dbReference>
<keyword evidence="2" id="KW-0378">Hydrolase</keyword>
<dbReference type="PANTHER" id="PTHR30005:SF0">
    <property type="entry name" value="RETROGRADE REGULATION PROTEIN 2"/>
    <property type="match status" value="1"/>
</dbReference>
<evidence type="ECO:0000259" key="3">
    <source>
        <dbReference type="Pfam" id="PF02541"/>
    </source>
</evidence>
<organism evidence="5 6">
    <name type="scientific">Domibacillus aminovorans</name>
    <dbReference type="NCBI Taxonomy" id="29332"/>
    <lineage>
        <taxon>Bacteria</taxon>
        <taxon>Bacillati</taxon>
        <taxon>Bacillota</taxon>
        <taxon>Bacilli</taxon>
        <taxon>Bacillales</taxon>
        <taxon>Bacillaceae</taxon>
        <taxon>Domibacillus</taxon>
    </lineage>
</organism>
<proteinExistence type="inferred from homology"/>
<comment type="caution">
    <text evidence="5">The sequence shown here is derived from an EMBL/GenBank/DDBJ whole genome shotgun (WGS) entry which is preliminary data.</text>
</comment>
<dbReference type="Proteomes" id="UP000077271">
    <property type="component" value="Unassembled WGS sequence"/>
</dbReference>
<dbReference type="InterPro" id="IPR048950">
    <property type="entry name" value="Ppx_GppA_C"/>
</dbReference>
<sequence>MEHSRTAIIDIGSNTVRLVLYKEQGAGIEEFRNVKAPLRLNRFLDESSVMSDEGIALLLEALKNFREVLDYYDVTEVECAATAAIRQAKNRDEIIRKVKEETAFQIRLLSGEEEALYGLSAVLKTMPVDNGLTIDIGGGSTEITLFENRKLKYSHSFPFGVVSLKQMFIAEGRMKPKEQKKMAEYIQSELSRYPWLQKAPDGVIAAIGGSARNLAIVQQLKENYPPLGVHGYDLTLDALDRLREELSSLSYSELEKVDGLSNERADLILPALEVFYQMAVHTNANGLIVSSRGLRDGIMLERIKGGQYKTAADVKRNGIKRLLKVYGHDDEHHHQMMALMEKMVNGFEKEGLLNVTKQERFIIEQSAALFYLGEYISSSSKSRHTFYLLINSLFDGFTHSEKAYLSLTASFTNNSTLKQYLEEFNGWFTKEEIQKMREYGALLKLCYSLNSSKRSVVQDLDVKEKQDSILITVYCEGNEMAERYQSVKQKRQLEKALHKEITLQFKQK</sequence>
<dbReference type="CDD" id="cd24052">
    <property type="entry name" value="ASKHA_NBD_HpPPX-GppA-like"/>
    <property type="match status" value="1"/>
</dbReference>
<dbReference type="PIRSF" id="PIRSF001267">
    <property type="entry name" value="Pyrophosphatase_GppA_Ppx"/>
    <property type="match status" value="1"/>
</dbReference>
<reference evidence="5 6" key="1">
    <citation type="submission" date="2016-01" db="EMBL/GenBank/DDBJ databases">
        <title>Investigation of taxonomic status of Bacillus aminovorans.</title>
        <authorList>
            <person name="Verma A."/>
            <person name="Pal Y."/>
            <person name="Krishnamurthi S."/>
        </authorList>
    </citation>
    <scope>NUCLEOTIDE SEQUENCE [LARGE SCALE GENOMIC DNA]</scope>
    <source>
        <strain evidence="5 6">DSM 4337</strain>
    </source>
</reference>
<dbReference type="SUPFAM" id="SSF109604">
    <property type="entry name" value="HD-domain/PDEase-like"/>
    <property type="match status" value="1"/>
</dbReference>
<evidence type="ECO:0000256" key="1">
    <source>
        <dbReference type="ARBA" id="ARBA00007125"/>
    </source>
</evidence>
<dbReference type="AlphaFoldDB" id="A0A177KJQ3"/>
<feature type="domain" description="Ppx/GppA phosphatase C-terminal" evidence="4">
    <location>
        <begin position="316"/>
        <end position="467"/>
    </location>
</feature>
<evidence type="ECO:0000256" key="2">
    <source>
        <dbReference type="ARBA" id="ARBA00022801"/>
    </source>
</evidence>
<dbReference type="RefSeq" id="WP_018392195.1">
    <property type="nucleotide sequence ID" value="NZ_LQWZ01000035.1"/>
</dbReference>
<dbReference type="SUPFAM" id="SSF53067">
    <property type="entry name" value="Actin-like ATPase domain"/>
    <property type="match status" value="2"/>
</dbReference>
<dbReference type="Gene3D" id="1.10.3210.10">
    <property type="entry name" value="Hypothetical protein af1432"/>
    <property type="match status" value="1"/>
</dbReference>
<dbReference type="Gene3D" id="3.30.420.150">
    <property type="entry name" value="Exopolyphosphatase. Domain 2"/>
    <property type="match status" value="1"/>
</dbReference>
<dbReference type="Pfam" id="PF02541">
    <property type="entry name" value="Ppx-GppA"/>
    <property type="match status" value="1"/>
</dbReference>
<dbReference type="GO" id="GO:0016787">
    <property type="term" value="F:hydrolase activity"/>
    <property type="evidence" value="ECO:0007669"/>
    <property type="project" value="UniProtKB-KW"/>
</dbReference>
<dbReference type="Gene3D" id="3.30.420.40">
    <property type="match status" value="1"/>
</dbReference>
<dbReference type="InterPro" id="IPR003695">
    <property type="entry name" value="Ppx_GppA_N"/>
</dbReference>
<name>A0A177KJQ3_9BACI</name>
<gene>
    <name evidence="5" type="ORF">AWH48_10065</name>
</gene>
<evidence type="ECO:0000313" key="5">
    <source>
        <dbReference type="EMBL" id="OAH53622.1"/>
    </source>
</evidence>
<dbReference type="InterPro" id="IPR043129">
    <property type="entry name" value="ATPase_NBD"/>
</dbReference>
<comment type="similarity">
    <text evidence="1">Belongs to the GppA/Ppx family.</text>
</comment>
<dbReference type="GO" id="GO:0006357">
    <property type="term" value="P:regulation of transcription by RNA polymerase II"/>
    <property type="evidence" value="ECO:0007669"/>
    <property type="project" value="TreeGrafter"/>
</dbReference>
<dbReference type="EMBL" id="LQWZ01000035">
    <property type="protein sequence ID" value="OAH53622.1"/>
    <property type="molecule type" value="Genomic_DNA"/>
</dbReference>